<dbReference type="Proteomes" id="UP000323225">
    <property type="component" value="Unassembled WGS sequence"/>
</dbReference>
<dbReference type="PANTHER" id="PTHR46401">
    <property type="entry name" value="GLYCOSYLTRANSFERASE WBBK-RELATED"/>
    <property type="match status" value="1"/>
</dbReference>
<name>A0A5Q6PH97_VIBCL</name>
<keyword evidence="1 4" id="KW-0808">Transferase</keyword>
<gene>
    <name evidence="4" type="ORF">F0M16_12865</name>
</gene>
<dbReference type="Pfam" id="PF00534">
    <property type="entry name" value="Glycos_transf_1"/>
    <property type="match status" value="1"/>
</dbReference>
<dbReference type="InterPro" id="IPR001296">
    <property type="entry name" value="Glyco_trans_1"/>
</dbReference>
<accession>A0A5Q6PH97</accession>
<dbReference type="SUPFAM" id="SSF53756">
    <property type="entry name" value="UDP-Glycosyltransferase/glycogen phosphorylase"/>
    <property type="match status" value="1"/>
</dbReference>
<evidence type="ECO:0000256" key="2">
    <source>
        <dbReference type="SAM" id="Phobius"/>
    </source>
</evidence>
<reference evidence="4 5" key="1">
    <citation type="submission" date="2019-09" db="EMBL/GenBank/DDBJ databases">
        <authorList>
            <person name="Kritzky A."/>
            <person name="Schelkanova E.Y."/>
            <person name="Alkhova Z.V."/>
            <person name="Smirnova N.I."/>
        </authorList>
    </citation>
    <scope>NUCLEOTIDE SEQUENCE [LARGE SCALE GENOMIC DNA]</scope>
    <source>
        <strain evidence="4 5">M1526</strain>
    </source>
</reference>
<dbReference type="PANTHER" id="PTHR46401:SF2">
    <property type="entry name" value="GLYCOSYLTRANSFERASE WBBK-RELATED"/>
    <property type="match status" value="1"/>
</dbReference>
<dbReference type="GO" id="GO:0009103">
    <property type="term" value="P:lipopolysaccharide biosynthetic process"/>
    <property type="evidence" value="ECO:0007669"/>
    <property type="project" value="TreeGrafter"/>
</dbReference>
<proteinExistence type="predicted"/>
<keyword evidence="2" id="KW-1133">Transmembrane helix</keyword>
<feature type="transmembrane region" description="Helical" evidence="2">
    <location>
        <begin position="32"/>
        <end position="53"/>
    </location>
</feature>
<evidence type="ECO:0000313" key="4">
    <source>
        <dbReference type="EMBL" id="KAA1254292.1"/>
    </source>
</evidence>
<evidence type="ECO:0000256" key="1">
    <source>
        <dbReference type="ARBA" id="ARBA00022679"/>
    </source>
</evidence>
<dbReference type="RefSeq" id="WP_149609045.1">
    <property type="nucleotide sequence ID" value="NZ_VTZY01000016.1"/>
</dbReference>
<dbReference type="CDD" id="cd03801">
    <property type="entry name" value="GT4_PimA-like"/>
    <property type="match status" value="1"/>
</dbReference>
<dbReference type="GO" id="GO:0016757">
    <property type="term" value="F:glycosyltransferase activity"/>
    <property type="evidence" value="ECO:0007669"/>
    <property type="project" value="InterPro"/>
</dbReference>
<organism evidence="4 5">
    <name type="scientific">Vibrio cholerae</name>
    <dbReference type="NCBI Taxonomy" id="666"/>
    <lineage>
        <taxon>Bacteria</taxon>
        <taxon>Pseudomonadati</taxon>
        <taxon>Pseudomonadota</taxon>
        <taxon>Gammaproteobacteria</taxon>
        <taxon>Vibrionales</taxon>
        <taxon>Vibrionaceae</taxon>
        <taxon>Vibrio</taxon>
    </lineage>
</organism>
<keyword evidence="2" id="KW-0812">Transmembrane</keyword>
<dbReference type="AlphaFoldDB" id="A0A5Q6PH97"/>
<evidence type="ECO:0000313" key="5">
    <source>
        <dbReference type="Proteomes" id="UP000323225"/>
    </source>
</evidence>
<dbReference type="EMBL" id="VUAA01000013">
    <property type="protein sequence ID" value="KAA1254292.1"/>
    <property type="molecule type" value="Genomic_DNA"/>
</dbReference>
<evidence type="ECO:0000259" key="3">
    <source>
        <dbReference type="Pfam" id="PF00534"/>
    </source>
</evidence>
<comment type="caution">
    <text evidence="4">The sequence shown here is derived from an EMBL/GenBank/DDBJ whole genome shotgun (WGS) entry which is preliminary data.</text>
</comment>
<protein>
    <submittedName>
        <fullName evidence="4">Glycosyltransferase family 4 protein</fullName>
    </submittedName>
</protein>
<keyword evidence="2" id="KW-0472">Membrane</keyword>
<dbReference type="Gene3D" id="3.40.50.2000">
    <property type="entry name" value="Glycogen Phosphorylase B"/>
    <property type="match status" value="2"/>
</dbReference>
<feature type="domain" description="Glycosyl transferase family 1" evidence="3">
    <location>
        <begin position="204"/>
        <end position="354"/>
    </location>
</feature>
<sequence>MENKYLLSNVDFSVVSEQSFNEISKKNVDLDIIPMQIIWCFYFWLIFTTLYFSHGRWIKNAEKNSLSHKSSWTFDNGIQWCDQVLNYKNIDSYIGITQVSACFNCLRNFEIETTFYVLSEYTMSHAMKNQNAVVKALALNGKNSLSKWIEREIQVYQSAKRIMVPSEYIKNELNNYYSIKSSSVSVIGYGANFNFVSFSGRTLETKSKYQILFVGKRFEQKGGDVILKSLDILNKNGLFVELVIVGPRVNPCLCRSDVKFLGRIYERQALFYIYQKSDVFVIHSCYEAEAFGLVFLEAMANGTPCIASDIDVMPDILAMERGFVVPLQDFMMLAQNVRQLLAEDDLYEKMSKNGVVAVQEYYNWPAVVEGFLAEL</sequence>